<evidence type="ECO:0000313" key="1">
    <source>
        <dbReference type="EMBL" id="RHN38774.1"/>
    </source>
</evidence>
<gene>
    <name evidence="1" type="ORF">MtrunA17_Chr8g0336811</name>
</gene>
<proteinExistence type="predicted"/>
<sequence>MTCGEKACYRYSRTNFIRKYSVFNTLESVICYKLQEDHQY</sequence>
<dbReference type="Gramene" id="rna44740">
    <property type="protein sequence ID" value="RHN38774.1"/>
    <property type="gene ID" value="gene44740"/>
</dbReference>
<reference evidence="1" key="1">
    <citation type="journal article" date="2018" name="Nat. Plants">
        <title>Whole-genome landscape of Medicago truncatula symbiotic genes.</title>
        <authorList>
            <person name="Pecrix Y."/>
            <person name="Gamas P."/>
            <person name="Carrere S."/>
        </authorList>
    </citation>
    <scope>NUCLEOTIDE SEQUENCE</scope>
    <source>
        <tissue evidence="1">Leaves</tissue>
    </source>
</reference>
<organism evidence="1">
    <name type="scientific">Medicago truncatula</name>
    <name type="common">Barrel medic</name>
    <name type="synonym">Medicago tribuloides</name>
    <dbReference type="NCBI Taxonomy" id="3880"/>
    <lineage>
        <taxon>Eukaryota</taxon>
        <taxon>Viridiplantae</taxon>
        <taxon>Streptophyta</taxon>
        <taxon>Embryophyta</taxon>
        <taxon>Tracheophyta</taxon>
        <taxon>Spermatophyta</taxon>
        <taxon>Magnoliopsida</taxon>
        <taxon>eudicotyledons</taxon>
        <taxon>Gunneridae</taxon>
        <taxon>Pentapetalae</taxon>
        <taxon>rosids</taxon>
        <taxon>fabids</taxon>
        <taxon>Fabales</taxon>
        <taxon>Fabaceae</taxon>
        <taxon>Papilionoideae</taxon>
        <taxon>50 kb inversion clade</taxon>
        <taxon>NPAAA clade</taxon>
        <taxon>Hologalegina</taxon>
        <taxon>IRL clade</taxon>
        <taxon>Trifolieae</taxon>
        <taxon>Medicago</taxon>
    </lineage>
</organism>
<dbReference type="EMBL" id="PSQE01000008">
    <property type="protein sequence ID" value="RHN38774.1"/>
    <property type="molecule type" value="Genomic_DNA"/>
</dbReference>
<name>A0A396GGI7_MEDTR</name>
<accession>A0A396GGI7</accession>
<comment type="caution">
    <text evidence="1">The sequence shown here is derived from an EMBL/GenBank/DDBJ whole genome shotgun (WGS) entry which is preliminary data.</text>
</comment>
<dbReference type="AlphaFoldDB" id="A0A396GGI7"/>
<protein>
    <submittedName>
        <fullName evidence="1">Uncharacterized protein</fullName>
    </submittedName>
</protein>
<dbReference type="Proteomes" id="UP000265566">
    <property type="component" value="Chromosome 8"/>
</dbReference>